<protein>
    <submittedName>
        <fullName evidence="2">SET domain-containing protein</fullName>
    </submittedName>
</protein>
<gene>
    <name evidence="2" type="ORF">EURHEDRAFT_374812</name>
</gene>
<dbReference type="Proteomes" id="UP000019804">
    <property type="component" value="Unassembled WGS sequence"/>
</dbReference>
<keyword evidence="3" id="KW-1185">Reference proteome</keyword>
<dbReference type="PANTHER" id="PTHR47332:SF4">
    <property type="entry name" value="SET DOMAIN-CONTAINING PROTEIN 5"/>
    <property type="match status" value="1"/>
</dbReference>
<dbReference type="OrthoDB" id="265717at2759"/>
<feature type="domain" description="SET" evidence="1">
    <location>
        <begin position="16"/>
        <end position="160"/>
    </location>
</feature>
<dbReference type="PROSITE" id="PS50280">
    <property type="entry name" value="SET"/>
    <property type="match status" value="1"/>
</dbReference>
<dbReference type="GeneID" id="63693812"/>
<dbReference type="HOGENOM" id="CLU_064547_0_0_1"/>
<evidence type="ECO:0000259" key="1">
    <source>
        <dbReference type="PROSITE" id="PS50280"/>
    </source>
</evidence>
<evidence type="ECO:0000313" key="2">
    <source>
        <dbReference type="EMBL" id="EYE98759.1"/>
    </source>
</evidence>
<dbReference type="SUPFAM" id="SSF82199">
    <property type="entry name" value="SET domain"/>
    <property type="match status" value="1"/>
</dbReference>
<organism evidence="2 3">
    <name type="scientific">Aspergillus ruber (strain CBS 135680)</name>
    <dbReference type="NCBI Taxonomy" id="1388766"/>
    <lineage>
        <taxon>Eukaryota</taxon>
        <taxon>Fungi</taxon>
        <taxon>Dikarya</taxon>
        <taxon>Ascomycota</taxon>
        <taxon>Pezizomycotina</taxon>
        <taxon>Eurotiomycetes</taxon>
        <taxon>Eurotiomycetidae</taxon>
        <taxon>Eurotiales</taxon>
        <taxon>Aspergillaceae</taxon>
        <taxon>Aspergillus</taxon>
        <taxon>Aspergillus subgen. Aspergillus</taxon>
    </lineage>
</organism>
<evidence type="ECO:0000313" key="3">
    <source>
        <dbReference type="Proteomes" id="UP000019804"/>
    </source>
</evidence>
<accession>A0A017SQ59</accession>
<dbReference type="Pfam" id="PF00856">
    <property type="entry name" value="SET"/>
    <property type="match status" value="1"/>
</dbReference>
<dbReference type="EMBL" id="KK088413">
    <property type="protein sequence ID" value="EYE98759.1"/>
    <property type="molecule type" value="Genomic_DNA"/>
</dbReference>
<dbReference type="InterPro" id="IPR053185">
    <property type="entry name" value="SET_domain_protein"/>
</dbReference>
<name>A0A017SQ59_ASPRC</name>
<dbReference type="InterPro" id="IPR001214">
    <property type="entry name" value="SET_dom"/>
</dbReference>
<dbReference type="InterPro" id="IPR046341">
    <property type="entry name" value="SET_dom_sf"/>
</dbReference>
<dbReference type="STRING" id="1388766.A0A017SQ59"/>
<proteinExistence type="predicted"/>
<dbReference type="Gene3D" id="2.170.270.10">
    <property type="entry name" value="SET domain"/>
    <property type="match status" value="1"/>
</dbReference>
<dbReference type="PANTHER" id="PTHR47332">
    <property type="entry name" value="SET DOMAIN-CONTAINING PROTEIN 5"/>
    <property type="match status" value="1"/>
</dbReference>
<dbReference type="SMART" id="SM00317">
    <property type="entry name" value="SET"/>
    <property type="match status" value="1"/>
</dbReference>
<dbReference type="CDD" id="cd20071">
    <property type="entry name" value="SET_SMYD"/>
    <property type="match status" value="1"/>
</dbReference>
<reference evidence="3" key="1">
    <citation type="journal article" date="2014" name="Nat. Commun.">
        <title>Genomic adaptations of the halophilic Dead Sea filamentous fungus Eurotium rubrum.</title>
        <authorList>
            <person name="Kis-Papo T."/>
            <person name="Weig A.R."/>
            <person name="Riley R."/>
            <person name="Persoh D."/>
            <person name="Salamov A."/>
            <person name="Sun H."/>
            <person name="Lipzen A."/>
            <person name="Wasser S.P."/>
            <person name="Rambold G."/>
            <person name="Grigoriev I.V."/>
            <person name="Nevo E."/>
        </authorList>
    </citation>
    <scope>NUCLEOTIDE SEQUENCE [LARGE SCALE GENOMIC DNA]</scope>
    <source>
        <strain evidence="3">CBS 135680</strain>
    </source>
</reference>
<sequence length="330" mass="37325">MSTTHSYLHFQVPSDVSFELKPSPGKGWGAFATRRIGRGSLILSEKPLFVIRRPHTEITDYHVAIAFQRLSASQKAQFLLLRDNGSRPFTSMNEAFAENSFNLANSDRDDHPAYGLFLLHSRFNHSCLPNSKVPTPSGEIISIFATRDIDSGEEITFCYDTGFEGMIRDERHKALRFACDCKACLPGTPFQQLSDMRRRLIRGLQYLLLGVDLGGQRQISHSTIIIDSKLKIAAETFRLPLSSRLVYNLLSHVLLEEEGLLDDFMIERLRPSLIHTVACFETDSNSSLARHAIIQETWQKKLDVAFTLYGRKDAADHEVSLLLQRLRGLS</sequence>
<dbReference type="AlphaFoldDB" id="A0A017SQ59"/>
<dbReference type="RefSeq" id="XP_040642447.1">
    <property type="nucleotide sequence ID" value="XM_040778688.1"/>
</dbReference>